<dbReference type="GO" id="GO:0005737">
    <property type="term" value="C:cytoplasm"/>
    <property type="evidence" value="ECO:0007669"/>
    <property type="project" value="UniProtKB-SubCell"/>
</dbReference>
<dbReference type="NCBIfam" id="NF009732">
    <property type="entry name" value="PRK13255.1"/>
    <property type="match status" value="1"/>
</dbReference>
<feature type="binding site" evidence="9">
    <location>
        <position position="66"/>
    </location>
    <ligand>
        <name>S-adenosyl-L-methionine</name>
        <dbReference type="ChEBI" id="CHEBI:59789"/>
    </ligand>
</feature>
<dbReference type="SUPFAM" id="SSF53335">
    <property type="entry name" value="S-adenosyl-L-methionine-dependent methyltransferases"/>
    <property type="match status" value="1"/>
</dbReference>
<dbReference type="InterPro" id="IPR022474">
    <property type="entry name" value="Thiopur_S-MeTfrase_Se/Te_detox"/>
</dbReference>
<proteinExistence type="inferred from homology"/>
<evidence type="ECO:0000256" key="2">
    <source>
        <dbReference type="ARBA" id="ARBA00004496"/>
    </source>
</evidence>
<keyword evidence="8 9" id="KW-0949">S-adenosyl-L-methionine</keyword>
<dbReference type="InterPro" id="IPR029063">
    <property type="entry name" value="SAM-dependent_MTases_sf"/>
</dbReference>
<evidence type="ECO:0000256" key="5">
    <source>
        <dbReference type="ARBA" id="ARBA00022490"/>
    </source>
</evidence>
<dbReference type="EC" id="2.1.1.67" evidence="4 9"/>
<dbReference type="PROSITE" id="PS51585">
    <property type="entry name" value="SAM_MT_TPMT"/>
    <property type="match status" value="1"/>
</dbReference>
<dbReference type="NCBIfam" id="TIGR03840">
    <property type="entry name" value="TMPT_Se_Te"/>
    <property type="match status" value="1"/>
</dbReference>
<evidence type="ECO:0000256" key="1">
    <source>
        <dbReference type="ARBA" id="ARBA00000903"/>
    </source>
</evidence>
<evidence type="ECO:0000256" key="7">
    <source>
        <dbReference type="ARBA" id="ARBA00022679"/>
    </source>
</evidence>
<keyword evidence="11" id="KW-1185">Reference proteome</keyword>
<name>A0A181C9L2_9PROT</name>
<dbReference type="GO" id="GO:0032259">
    <property type="term" value="P:methylation"/>
    <property type="evidence" value="ECO:0007669"/>
    <property type="project" value="UniProtKB-KW"/>
</dbReference>
<protein>
    <recommendedName>
        <fullName evidence="4 9">Thiopurine S-methyltransferase</fullName>
        <ecNumber evidence="4 9">2.1.1.67</ecNumber>
    </recommendedName>
    <alternativeName>
        <fullName evidence="9">Thiopurine methyltransferase</fullName>
    </alternativeName>
</protein>
<feature type="binding site" evidence="9">
    <location>
        <position position="123"/>
    </location>
    <ligand>
        <name>S-adenosyl-L-methionine</name>
        <dbReference type="ChEBI" id="CHEBI:59789"/>
    </ligand>
</feature>
<dbReference type="Pfam" id="PF05724">
    <property type="entry name" value="TPMT"/>
    <property type="match status" value="1"/>
</dbReference>
<feature type="binding site" evidence="9">
    <location>
        <position position="45"/>
    </location>
    <ligand>
        <name>S-adenosyl-L-methionine</name>
        <dbReference type="ChEBI" id="CHEBI:59789"/>
    </ligand>
</feature>
<dbReference type="InterPro" id="IPR025835">
    <property type="entry name" value="Thiopurine_S-MeTrfase"/>
</dbReference>
<sequence>MDKTFWHAKWQRNEIGFHEPQPNALLIRHFPALHLSRGARVFVPLCGKSLDIHWLLAQGYQVVGCELSPLAVRQLFAELGLTPHVSTCGRVTRYMTGELCVFAGDIFDLTPDMMGRVDGVYDRAALIALPPALRDAYAAHLPALTRSAPQLLVCLDYDQSCRAGPPFSVDAAEVRQYYAALFNPVCLATVPVPGGLKGICPAREVVWHLIPIR</sequence>
<dbReference type="PIRSF" id="PIRSF023956">
    <property type="entry name" value="Thiopurine_S-methyltransferase"/>
    <property type="match status" value="1"/>
</dbReference>
<dbReference type="GO" id="GO:0010038">
    <property type="term" value="P:response to metal ion"/>
    <property type="evidence" value="ECO:0007669"/>
    <property type="project" value="InterPro"/>
</dbReference>
<accession>A0A181C9L2</accession>
<evidence type="ECO:0000256" key="9">
    <source>
        <dbReference type="HAMAP-Rule" id="MF_00812"/>
    </source>
</evidence>
<dbReference type="AlphaFoldDB" id="A0A181C9L2"/>
<comment type="similarity">
    <text evidence="3 9">Belongs to the class I-like SAM-binding methyltransferase superfamily. TPMT family.</text>
</comment>
<evidence type="ECO:0000313" key="11">
    <source>
        <dbReference type="Proteomes" id="UP000502533"/>
    </source>
</evidence>
<dbReference type="InterPro" id="IPR008854">
    <property type="entry name" value="TPMT"/>
</dbReference>
<dbReference type="GeneID" id="85021685"/>
<dbReference type="KEGG" id="kre:GWK63_05930"/>
<dbReference type="RefSeq" id="WP_007398053.1">
    <property type="nucleotide sequence ID" value="NZ_CALMTF010000080.1"/>
</dbReference>
<keyword evidence="7 9" id="KW-0808">Transferase</keyword>
<evidence type="ECO:0000256" key="3">
    <source>
        <dbReference type="ARBA" id="ARBA00008145"/>
    </source>
</evidence>
<dbReference type="Proteomes" id="UP000502533">
    <property type="component" value="Chromosome"/>
</dbReference>
<organism evidence="10 11">
    <name type="scientific">Komagataeibacter rhaeticus</name>
    <dbReference type="NCBI Taxonomy" id="215221"/>
    <lineage>
        <taxon>Bacteria</taxon>
        <taxon>Pseudomonadati</taxon>
        <taxon>Pseudomonadota</taxon>
        <taxon>Alphaproteobacteria</taxon>
        <taxon>Acetobacterales</taxon>
        <taxon>Acetobacteraceae</taxon>
        <taxon>Komagataeibacter</taxon>
    </lineage>
</organism>
<evidence type="ECO:0000313" key="10">
    <source>
        <dbReference type="EMBL" id="QIP35074.1"/>
    </source>
</evidence>
<evidence type="ECO:0000256" key="4">
    <source>
        <dbReference type="ARBA" id="ARBA00011905"/>
    </source>
</evidence>
<dbReference type="FunFam" id="3.40.50.150:FF:000101">
    <property type="entry name" value="Thiopurine S-methyltransferase"/>
    <property type="match status" value="1"/>
</dbReference>
<dbReference type="Gene3D" id="3.40.50.150">
    <property type="entry name" value="Vaccinia Virus protein VP39"/>
    <property type="match status" value="1"/>
</dbReference>
<comment type="catalytic activity">
    <reaction evidence="1 9">
        <text>S-adenosyl-L-methionine + a thiopurine = S-adenosyl-L-homocysteine + a thiopurine S-methylether.</text>
        <dbReference type="EC" id="2.1.1.67"/>
    </reaction>
</comment>
<evidence type="ECO:0000256" key="6">
    <source>
        <dbReference type="ARBA" id="ARBA00022603"/>
    </source>
</evidence>
<dbReference type="EMBL" id="CP050139">
    <property type="protein sequence ID" value="QIP35074.1"/>
    <property type="molecule type" value="Genomic_DNA"/>
</dbReference>
<dbReference type="GO" id="GO:0008119">
    <property type="term" value="F:thiopurine S-methyltransferase activity"/>
    <property type="evidence" value="ECO:0007669"/>
    <property type="project" value="UniProtKB-UniRule"/>
</dbReference>
<reference evidence="10 11" key="1">
    <citation type="submission" date="2020-03" db="EMBL/GenBank/DDBJ databases">
        <title>Isolation of cellulose-producing strains, genome characterization and application of the synthesized cellulose films as an economical and sustainable material for piezoelectric sensor construction.</title>
        <authorList>
            <person name="Mangayil R.K."/>
        </authorList>
    </citation>
    <scope>NUCLEOTIDE SEQUENCE [LARGE SCALE GENOMIC DNA]</scope>
    <source>
        <strain evidence="10 11">ENS 9a1a</strain>
    </source>
</reference>
<dbReference type="PANTHER" id="PTHR10259">
    <property type="entry name" value="THIOPURINE S-METHYLTRANSFERASE"/>
    <property type="match status" value="1"/>
</dbReference>
<dbReference type="PANTHER" id="PTHR10259:SF11">
    <property type="entry name" value="THIOPURINE S-METHYLTRANSFERASE"/>
    <property type="match status" value="1"/>
</dbReference>
<keyword evidence="6 9" id="KW-0489">Methyltransferase</keyword>
<evidence type="ECO:0000256" key="8">
    <source>
        <dbReference type="ARBA" id="ARBA00022691"/>
    </source>
</evidence>
<keyword evidence="5 9" id="KW-0963">Cytoplasm</keyword>
<comment type="subcellular location">
    <subcellularLocation>
        <location evidence="2 9">Cytoplasm</location>
    </subcellularLocation>
</comment>
<gene>
    <name evidence="10" type="primary">tmpT</name>
    <name evidence="9" type="synonym">tpm</name>
    <name evidence="10" type="ORF">GWK63_05930</name>
</gene>
<feature type="binding site" evidence="9">
    <location>
        <position position="10"/>
    </location>
    <ligand>
        <name>S-adenosyl-L-methionine</name>
        <dbReference type="ChEBI" id="CHEBI:59789"/>
    </ligand>
</feature>
<dbReference type="HAMAP" id="MF_00812">
    <property type="entry name" value="Thiopur_methtran"/>
    <property type="match status" value="1"/>
</dbReference>